<organism evidence="1 2">
    <name type="scientific">Leptospira ognonensis</name>
    <dbReference type="NCBI Taxonomy" id="2484945"/>
    <lineage>
        <taxon>Bacteria</taxon>
        <taxon>Pseudomonadati</taxon>
        <taxon>Spirochaetota</taxon>
        <taxon>Spirochaetia</taxon>
        <taxon>Leptospirales</taxon>
        <taxon>Leptospiraceae</taxon>
        <taxon>Leptospira</taxon>
    </lineage>
</organism>
<evidence type="ECO:0000313" key="1">
    <source>
        <dbReference type="EMBL" id="TGL56514.1"/>
    </source>
</evidence>
<comment type="caution">
    <text evidence="1">The sequence shown here is derived from an EMBL/GenBank/DDBJ whole genome shotgun (WGS) entry which is preliminary data.</text>
</comment>
<dbReference type="Proteomes" id="UP000297693">
    <property type="component" value="Unassembled WGS sequence"/>
</dbReference>
<keyword evidence="2" id="KW-1185">Reference proteome</keyword>
<protein>
    <recommendedName>
        <fullName evidence="3">Glycosyl hydrolase family 98 putative carbohydrate-binding module domain-containing protein</fullName>
    </recommendedName>
</protein>
<dbReference type="EMBL" id="RQGD01000046">
    <property type="protein sequence ID" value="TGL56514.1"/>
    <property type="molecule type" value="Genomic_DNA"/>
</dbReference>
<accession>A0A4R9JWU1</accession>
<sequence>MKLKSLLLTAIFFWSVGSYSEIYAEDLPKASNEFPVEEGLLPEDIGTFPELKTWALYQFLELEEDSTLFGIQDQVCRMIPETGLKFLLGKETAHKGRMYLYLDLTRYLPQKRARFKPRKLAIYVNGHLKKEIYMNKNKTFANPVEVPIEPSEFDLGKINIELIPSKNETGRFWGIWDAFLVENRKNED</sequence>
<proteinExistence type="predicted"/>
<dbReference type="OrthoDB" id="332474at2"/>
<gene>
    <name evidence="1" type="ORF">EHQ58_18020</name>
</gene>
<reference evidence="1" key="1">
    <citation type="journal article" date="2019" name="PLoS Negl. Trop. Dis.">
        <title>Revisiting the worldwide diversity of Leptospira species in the environment.</title>
        <authorList>
            <person name="Vincent A.T."/>
            <person name="Schiettekatte O."/>
            <person name="Bourhy P."/>
            <person name="Veyrier F.J."/>
            <person name="Picardeau M."/>
        </authorList>
    </citation>
    <scope>NUCLEOTIDE SEQUENCE [LARGE SCALE GENOMIC DNA]</scope>
    <source>
        <strain evidence="1">201702476</strain>
    </source>
</reference>
<dbReference type="NCBIfam" id="NF047479">
    <property type="entry name" value="LIC10729_fam"/>
    <property type="match status" value="1"/>
</dbReference>
<evidence type="ECO:0000313" key="2">
    <source>
        <dbReference type="Proteomes" id="UP000297693"/>
    </source>
</evidence>
<evidence type="ECO:0008006" key="3">
    <source>
        <dbReference type="Google" id="ProtNLM"/>
    </source>
</evidence>
<name>A0A4R9JWU1_9LEPT</name>
<dbReference type="AlphaFoldDB" id="A0A4R9JWU1"/>